<accession>A0A2X3AVT1</accession>
<dbReference type="RefSeq" id="WP_004007433.1">
    <property type="nucleotide sequence ID" value="NZ_CAMYEK010000007.1"/>
</dbReference>
<proteinExistence type="inferred from homology"/>
<reference evidence="7 10" key="2">
    <citation type="submission" date="2020-04" db="EMBL/GenBank/DDBJ databases">
        <title>Antimicrobial susceptibility and clonality of vaginal-derived multi-drug resistant Mobiluncus isolates in China.</title>
        <authorList>
            <person name="Zhang X."/>
        </authorList>
    </citation>
    <scope>NUCLEOTIDE SEQUENCE [LARGE SCALE GENOMIC DNA]</scope>
    <source>
        <strain evidence="7 10">19</strain>
    </source>
</reference>
<evidence type="ECO:0000256" key="3">
    <source>
        <dbReference type="ARBA" id="ARBA00022679"/>
    </source>
</evidence>
<dbReference type="EMBL" id="UASJ01000001">
    <property type="protein sequence ID" value="SQB65520.1"/>
    <property type="molecule type" value="Genomic_DNA"/>
</dbReference>
<keyword evidence="5" id="KW-0460">Magnesium</keyword>
<dbReference type="SUPFAM" id="SSF48576">
    <property type="entry name" value="Terpenoid synthases"/>
    <property type="match status" value="1"/>
</dbReference>
<dbReference type="InterPro" id="IPR008949">
    <property type="entry name" value="Isoprenoid_synthase_dom_sf"/>
</dbReference>
<reference evidence="8 9" key="1">
    <citation type="submission" date="2018-06" db="EMBL/GenBank/DDBJ databases">
        <authorList>
            <consortium name="Pathogen Informatics"/>
            <person name="Doyle S."/>
        </authorList>
    </citation>
    <scope>NUCLEOTIDE SEQUENCE [LARGE SCALE GENOMIC DNA]</scope>
    <source>
        <strain evidence="8 9">NCTC11820</strain>
    </source>
</reference>
<dbReference type="GO" id="GO:0000010">
    <property type="term" value="F:heptaprenyl diphosphate synthase activity"/>
    <property type="evidence" value="ECO:0007669"/>
    <property type="project" value="UniProtKB-EC"/>
</dbReference>
<dbReference type="Proteomes" id="UP000553981">
    <property type="component" value="Unassembled WGS sequence"/>
</dbReference>
<name>A0A2X3AVT1_9ACTO</name>
<evidence type="ECO:0000256" key="2">
    <source>
        <dbReference type="ARBA" id="ARBA00006706"/>
    </source>
</evidence>
<evidence type="ECO:0000256" key="5">
    <source>
        <dbReference type="ARBA" id="ARBA00022842"/>
    </source>
</evidence>
<dbReference type="EC" id="2.5.1.30" evidence="8"/>
<dbReference type="GO" id="GO:0008299">
    <property type="term" value="P:isoprenoid biosynthetic process"/>
    <property type="evidence" value="ECO:0007669"/>
    <property type="project" value="InterPro"/>
</dbReference>
<keyword evidence="4" id="KW-0479">Metal-binding</keyword>
<evidence type="ECO:0000256" key="1">
    <source>
        <dbReference type="ARBA" id="ARBA00001946"/>
    </source>
</evidence>
<protein>
    <submittedName>
        <fullName evidence="8">Heptaprenyl diphosphate synthase component 2</fullName>
        <ecNumber evidence="8">2.5.1.30</ecNumber>
    </submittedName>
    <submittedName>
        <fullName evidence="7">Polyprenyl synthetase family protein</fullName>
    </submittedName>
</protein>
<dbReference type="PANTHER" id="PTHR12001:SF69">
    <property type="entry name" value="ALL TRANS-POLYPRENYL-DIPHOSPHATE SYNTHASE PDSS1"/>
    <property type="match status" value="1"/>
</dbReference>
<comment type="cofactor">
    <cofactor evidence="1">
        <name>Mg(2+)</name>
        <dbReference type="ChEBI" id="CHEBI:18420"/>
    </cofactor>
</comment>
<dbReference type="GeneID" id="55565139"/>
<dbReference type="Gene3D" id="1.10.600.10">
    <property type="entry name" value="Farnesyl Diphosphate Synthase"/>
    <property type="match status" value="1"/>
</dbReference>
<dbReference type="CDD" id="cd00685">
    <property type="entry name" value="Trans_IPPS_HT"/>
    <property type="match status" value="1"/>
</dbReference>
<keyword evidence="3 6" id="KW-0808">Transferase</keyword>
<dbReference type="PANTHER" id="PTHR12001">
    <property type="entry name" value="GERANYLGERANYL PYROPHOSPHATE SYNTHASE"/>
    <property type="match status" value="1"/>
</dbReference>
<comment type="similarity">
    <text evidence="2 6">Belongs to the FPP/GGPP synthase family.</text>
</comment>
<dbReference type="GO" id="GO:0046872">
    <property type="term" value="F:metal ion binding"/>
    <property type="evidence" value="ECO:0007669"/>
    <property type="project" value="UniProtKB-KW"/>
</dbReference>
<gene>
    <name evidence="8" type="primary">hepT</name>
    <name evidence="7" type="ORF">HHJ67_05055</name>
    <name evidence="8" type="ORF">NCTC11820_01588</name>
</gene>
<sequence length="350" mass="37997">MRKKLADTHYPVSTESVLETPGLLETKLRDALDDIEQMLVQETQTQREKTSALVSHLRAAGGKRMRPLLTLLVSQLGAPNQPVSSQVKQGAVAVELTHLASLYHDDLMDEATMRRGVPAAHVQWNNTLAVMAGDLIFSRASLLVSGLNPTIVAQHSRTFERLCQGQMRDIFGPDSHDDPIEFYIDVLRDKTGALIGCAALYGAELSGCDAATVSAVTQFGEDLGVAFQIADDVLDLQATEAQSGKTPGADLRDGTKTFPVLLLEKTVQDGRDTGPDRALLQAIADTDALQDDAVLAQVTAQLAAHPVTEETKRLAGEWVERALAHLQNIPDSEVKRALVEFAHLQINRLQ</sequence>
<evidence type="ECO:0000313" key="7">
    <source>
        <dbReference type="EMBL" id="NMW87120.1"/>
    </source>
</evidence>
<dbReference type="SFLD" id="SFLDG01017">
    <property type="entry name" value="Polyprenyl_Transferase_Like"/>
    <property type="match status" value="1"/>
</dbReference>
<dbReference type="Proteomes" id="UP000250245">
    <property type="component" value="Unassembled WGS sequence"/>
</dbReference>
<dbReference type="InterPro" id="IPR000092">
    <property type="entry name" value="Polyprenyl_synt"/>
</dbReference>
<dbReference type="InterPro" id="IPR033749">
    <property type="entry name" value="Polyprenyl_synt_CS"/>
</dbReference>
<organism evidence="8 9">
    <name type="scientific">Mobiluncus curtisii</name>
    <dbReference type="NCBI Taxonomy" id="2051"/>
    <lineage>
        <taxon>Bacteria</taxon>
        <taxon>Bacillati</taxon>
        <taxon>Actinomycetota</taxon>
        <taxon>Actinomycetes</taxon>
        <taxon>Actinomycetales</taxon>
        <taxon>Actinomycetaceae</taxon>
        <taxon>Mobiluncus</taxon>
    </lineage>
</organism>
<dbReference type="AlphaFoldDB" id="A0A2X3AVT1"/>
<dbReference type="SFLD" id="SFLDS00005">
    <property type="entry name" value="Isoprenoid_Synthase_Type_I"/>
    <property type="match status" value="1"/>
</dbReference>
<evidence type="ECO:0000313" key="10">
    <source>
        <dbReference type="Proteomes" id="UP000553981"/>
    </source>
</evidence>
<dbReference type="EMBL" id="JABCUI010000002">
    <property type="protein sequence ID" value="NMW87120.1"/>
    <property type="molecule type" value="Genomic_DNA"/>
</dbReference>
<evidence type="ECO:0000256" key="6">
    <source>
        <dbReference type="RuleBase" id="RU004466"/>
    </source>
</evidence>
<dbReference type="Pfam" id="PF00348">
    <property type="entry name" value="polyprenyl_synt"/>
    <property type="match status" value="1"/>
</dbReference>
<dbReference type="OMA" id="GKQMRPM"/>
<evidence type="ECO:0000313" key="9">
    <source>
        <dbReference type="Proteomes" id="UP000250245"/>
    </source>
</evidence>
<evidence type="ECO:0000313" key="8">
    <source>
        <dbReference type="EMBL" id="SQB65520.1"/>
    </source>
</evidence>
<dbReference type="PROSITE" id="PS00444">
    <property type="entry name" value="POLYPRENYL_SYNTHASE_2"/>
    <property type="match status" value="1"/>
</dbReference>
<evidence type="ECO:0000256" key="4">
    <source>
        <dbReference type="ARBA" id="ARBA00022723"/>
    </source>
</evidence>